<evidence type="ECO:0000256" key="4">
    <source>
        <dbReference type="ARBA" id="ARBA00022982"/>
    </source>
</evidence>
<dbReference type="PANTHER" id="PTHR36923:SF3">
    <property type="entry name" value="FERREDOXIN"/>
    <property type="match status" value="1"/>
</dbReference>
<evidence type="ECO:0000256" key="6">
    <source>
        <dbReference type="ARBA" id="ARBA00023014"/>
    </source>
</evidence>
<dbReference type="PANTHER" id="PTHR36923">
    <property type="entry name" value="FERREDOXIN"/>
    <property type="match status" value="1"/>
</dbReference>
<evidence type="ECO:0000256" key="7">
    <source>
        <dbReference type="ARBA" id="ARBA00023291"/>
    </source>
</evidence>
<dbReference type="STRING" id="477641.MODMU_3698"/>
<protein>
    <recommendedName>
        <fullName evidence="10">Ferredoxin</fullName>
    </recommendedName>
</protein>
<keyword evidence="4" id="KW-0249">Electron transport</keyword>
<accession>I4F0E5</accession>
<dbReference type="GO" id="GO:0046872">
    <property type="term" value="F:metal ion binding"/>
    <property type="evidence" value="ECO:0007669"/>
    <property type="project" value="UniProtKB-KW"/>
</dbReference>
<reference evidence="8 9" key="1">
    <citation type="journal article" date="2012" name="J. Bacteriol.">
        <title>Genome Sequence of Radiation-Resistant Modestobacter marinus Strain BC501, a Representative Actinobacterium That Thrives on Calcareous Stone Surfaces.</title>
        <authorList>
            <person name="Normand P."/>
            <person name="Gury J."/>
            <person name="Pujic P."/>
            <person name="Chouaia B."/>
            <person name="Crotti E."/>
            <person name="Brusetti L."/>
            <person name="Daffonchio D."/>
            <person name="Vacherie B."/>
            <person name="Barbe V."/>
            <person name="Medigue C."/>
            <person name="Calteau A."/>
            <person name="Ghodhbane-Gtari F."/>
            <person name="Essoussi I."/>
            <person name="Nouioui I."/>
            <person name="Abbassi-Ghozzi I."/>
            <person name="Gtari M."/>
        </authorList>
    </citation>
    <scope>NUCLEOTIDE SEQUENCE [LARGE SCALE GENOMIC DNA]</scope>
    <source>
        <strain evidence="9">BC 501</strain>
    </source>
</reference>
<dbReference type="HOGENOM" id="CLU_139698_6_2_11"/>
<name>I4F0E5_MODI5</name>
<keyword evidence="9" id="KW-1185">Reference proteome</keyword>
<evidence type="ECO:0000313" key="8">
    <source>
        <dbReference type="EMBL" id="CCH89108.1"/>
    </source>
</evidence>
<keyword evidence="5" id="KW-0408">Iron</keyword>
<evidence type="ECO:0000313" key="9">
    <source>
        <dbReference type="Proteomes" id="UP000006461"/>
    </source>
</evidence>
<dbReference type="AlphaFoldDB" id="I4F0E5"/>
<keyword evidence="7" id="KW-0003">3Fe-4S</keyword>
<dbReference type="eggNOG" id="COG1141">
    <property type="taxonomic scope" value="Bacteria"/>
</dbReference>
<dbReference type="InterPro" id="IPR051269">
    <property type="entry name" value="Fe-S_cluster_ET"/>
</dbReference>
<dbReference type="GO" id="GO:0051538">
    <property type="term" value="F:3 iron, 4 sulfur cluster binding"/>
    <property type="evidence" value="ECO:0007669"/>
    <property type="project" value="UniProtKB-KW"/>
</dbReference>
<proteinExistence type="predicted"/>
<evidence type="ECO:0008006" key="10">
    <source>
        <dbReference type="Google" id="ProtNLM"/>
    </source>
</evidence>
<sequence length="82" mass="9046">MRARVDPTRCQGYALCVEVAPKHFTFDDWGFVQAVQIDADGEHLATVTKAIDRCPIKAIRWIGSPPTAAVVDPETDEPVRPV</sequence>
<evidence type="ECO:0000256" key="3">
    <source>
        <dbReference type="ARBA" id="ARBA00022723"/>
    </source>
</evidence>
<evidence type="ECO:0000256" key="1">
    <source>
        <dbReference type="ARBA" id="ARBA00001927"/>
    </source>
</evidence>
<dbReference type="Proteomes" id="UP000006461">
    <property type="component" value="Chromosome"/>
</dbReference>
<keyword evidence="2" id="KW-0813">Transport</keyword>
<dbReference type="Gene3D" id="3.30.70.20">
    <property type="match status" value="1"/>
</dbReference>
<organism evidence="8 9">
    <name type="scientific">Modestobacter italicus (strain DSM 44449 / CECT 9708 / BC 501)</name>
    <dbReference type="NCBI Taxonomy" id="2732864"/>
    <lineage>
        <taxon>Bacteria</taxon>
        <taxon>Bacillati</taxon>
        <taxon>Actinomycetota</taxon>
        <taxon>Actinomycetes</taxon>
        <taxon>Geodermatophilales</taxon>
        <taxon>Geodermatophilaceae</taxon>
        <taxon>Modestobacter</taxon>
    </lineage>
</organism>
<comment type="cofactor">
    <cofactor evidence="1">
        <name>[3Fe-4S] cluster</name>
        <dbReference type="ChEBI" id="CHEBI:21137"/>
    </cofactor>
</comment>
<dbReference type="KEGG" id="mmar:MODMU_3698"/>
<keyword evidence="3" id="KW-0479">Metal-binding</keyword>
<dbReference type="Pfam" id="PF13370">
    <property type="entry name" value="Fer4_13"/>
    <property type="match status" value="1"/>
</dbReference>
<keyword evidence="6" id="KW-0411">Iron-sulfur</keyword>
<evidence type="ECO:0000256" key="5">
    <source>
        <dbReference type="ARBA" id="ARBA00023004"/>
    </source>
</evidence>
<gene>
    <name evidence="8" type="ordered locus">MODMU_3698</name>
</gene>
<dbReference type="EMBL" id="FO203431">
    <property type="protein sequence ID" value="CCH89108.1"/>
    <property type="molecule type" value="Genomic_DNA"/>
</dbReference>
<evidence type="ECO:0000256" key="2">
    <source>
        <dbReference type="ARBA" id="ARBA00022448"/>
    </source>
</evidence>
<dbReference type="SUPFAM" id="SSF54862">
    <property type="entry name" value="4Fe-4S ferredoxins"/>
    <property type="match status" value="1"/>
</dbReference>